<keyword evidence="1" id="KW-0472">Membrane</keyword>
<keyword evidence="1" id="KW-1133">Transmembrane helix</keyword>
<dbReference type="GeneID" id="22113546"/>
<dbReference type="EMBL" id="KM236237">
    <property type="protein sequence ID" value="AIK68010.1"/>
    <property type="molecule type" value="Genomic_DNA"/>
</dbReference>
<dbReference type="KEGG" id="vg:22113546"/>
<keyword evidence="1" id="KW-0812">Transmembrane</keyword>
<proteinExistence type="predicted"/>
<evidence type="ECO:0000256" key="1">
    <source>
        <dbReference type="SAM" id="Phobius"/>
    </source>
</evidence>
<reference evidence="2 3" key="1">
    <citation type="submission" date="2014-07" db="EMBL/GenBank/DDBJ databases">
        <title>Complete Genome of Citrobacter freundii Myophage Miller.</title>
        <authorList>
            <person name="Hwang K."/>
            <person name="Luna A.J."/>
            <person name="Hernandez A.C."/>
            <person name="Everett G.F.K."/>
        </authorList>
    </citation>
    <scope>NUCLEOTIDE SEQUENCE [LARGE SCALE GENOMIC DNA]</scope>
</reference>
<keyword evidence="3" id="KW-1185">Reference proteome</keyword>
<protein>
    <submittedName>
        <fullName evidence="2">Uncharacterized protein</fullName>
    </submittedName>
</protein>
<feature type="transmembrane region" description="Helical" evidence="1">
    <location>
        <begin position="6"/>
        <end position="23"/>
    </location>
</feature>
<dbReference type="Proteomes" id="UP000201263">
    <property type="component" value="Segment"/>
</dbReference>
<gene>
    <name evidence="2" type="ORF">CPTMiller_0074</name>
</gene>
<sequence length="66" mass="7062">MKNVIVAAVIMCIISIILVIMSTPNKPTSKITPYQSSKTEESSCSMPMCESLGGHDAIALQVMFGD</sequence>
<evidence type="ECO:0000313" key="3">
    <source>
        <dbReference type="Proteomes" id="UP000201263"/>
    </source>
</evidence>
<evidence type="ECO:0000313" key="2">
    <source>
        <dbReference type="EMBL" id="AIK68010.1"/>
    </source>
</evidence>
<accession>A0A076YKX5</accession>
<name>A0A076YKX5_9CAUD</name>
<organism evidence="2 3">
    <name type="scientific">Citrobacter phage Miller</name>
    <dbReference type="NCBI Taxonomy" id="1527524"/>
    <lineage>
        <taxon>Viruses</taxon>
        <taxon>Duplodnaviria</taxon>
        <taxon>Heunggongvirae</taxon>
        <taxon>Uroviricota</taxon>
        <taxon>Caudoviricetes</taxon>
        <taxon>Pantevenvirales</taxon>
        <taxon>Straboviridae</taxon>
        <taxon>Pseudotevenvirus</taxon>
        <taxon>Pseudotevenvirus miller</taxon>
    </lineage>
</organism>
<dbReference type="RefSeq" id="YP_009097676.1">
    <property type="nucleotide sequence ID" value="NC_025414.1"/>
</dbReference>